<evidence type="ECO:0000256" key="1">
    <source>
        <dbReference type="SAM" id="Phobius"/>
    </source>
</evidence>
<sequence>MNQQRMQIFKKKNSITGFNRIGNVLYRVFSLCVLSTTILFGQSNLFSSGNNRPVADAGPDIKVQSTSSIQLDASRSFINDGSKLKFEWIFAPGLVYNNENEFSSELSVKPHNSTYLKSIQTYKQLLDVTIADNDLGTQLEVILKVKDRIGFEDTD</sequence>
<dbReference type="AlphaFoldDB" id="A0A382U572"/>
<feature type="non-terminal residue" evidence="2">
    <location>
        <position position="155"/>
    </location>
</feature>
<keyword evidence="1" id="KW-0472">Membrane</keyword>
<dbReference type="EMBL" id="UINC01141613">
    <property type="protein sequence ID" value="SVD29456.1"/>
    <property type="molecule type" value="Genomic_DNA"/>
</dbReference>
<dbReference type="InterPro" id="IPR013783">
    <property type="entry name" value="Ig-like_fold"/>
</dbReference>
<feature type="transmembrane region" description="Helical" evidence="1">
    <location>
        <begin position="21"/>
        <end position="41"/>
    </location>
</feature>
<evidence type="ECO:0000313" key="2">
    <source>
        <dbReference type="EMBL" id="SVD29456.1"/>
    </source>
</evidence>
<dbReference type="Gene3D" id="2.60.40.10">
    <property type="entry name" value="Immunoglobulins"/>
    <property type="match status" value="1"/>
</dbReference>
<proteinExistence type="predicted"/>
<name>A0A382U572_9ZZZZ</name>
<evidence type="ECO:0008006" key="3">
    <source>
        <dbReference type="Google" id="ProtNLM"/>
    </source>
</evidence>
<accession>A0A382U572</accession>
<protein>
    <recommendedName>
        <fullName evidence="3">PKD domain-containing protein</fullName>
    </recommendedName>
</protein>
<organism evidence="2">
    <name type="scientific">marine metagenome</name>
    <dbReference type="NCBI Taxonomy" id="408172"/>
    <lineage>
        <taxon>unclassified sequences</taxon>
        <taxon>metagenomes</taxon>
        <taxon>ecological metagenomes</taxon>
    </lineage>
</organism>
<gene>
    <name evidence="2" type="ORF">METZ01_LOCUS382310</name>
</gene>
<reference evidence="2" key="1">
    <citation type="submission" date="2018-05" db="EMBL/GenBank/DDBJ databases">
        <authorList>
            <person name="Lanie J.A."/>
            <person name="Ng W.-L."/>
            <person name="Kazmierczak K.M."/>
            <person name="Andrzejewski T.M."/>
            <person name="Davidsen T.M."/>
            <person name="Wayne K.J."/>
            <person name="Tettelin H."/>
            <person name="Glass J.I."/>
            <person name="Rusch D."/>
            <person name="Podicherti R."/>
            <person name="Tsui H.-C.T."/>
            <person name="Winkler M.E."/>
        </authorList>
    </citation>
    <scope>NUCLEOTIDE SEQUENCE</scope>
</reference>
<keyword evidence="1" id="KW-1133">Transmembrane helix</keyword>
<keyword evidence="1" id="KW-0812">Transmembrane</keyword>